<reference evidence="1 2" key="1">
    <citation type="submission" date="2020-08" db="EMBL/GenBank/DDBJ databases">
        <title>Genome public.</title>
        <authorList>
            <person name="Liu C."/>
            <person name="Sun Q."/>
        </authorList>
    </citation>
    <scope>NUCLEOTIDE SEQUENCE [LARGE SCALE GENOMIC DNA]</scope>
    <source>
        <strain evidence="1 2">NSJ-7</strain>
    </source>
</reference>
<keyword evidence="2" id="KW-1185">Reference proteome</keyword>
<evidence type="ECO:0000313" key="2">
    <source>
        <dbReference type="Proteomes" id="UP000635828"/>
    </source>
</evidence>
<dbReference type="RefSeq" id="WP_155854040.1">
    <property type="nucleotide sequence ID" value="NZ_JACOOS010000022.1"/>
</dbReference>
<dbReference type="Proteomes" id="UP000635828">
    <property type="component" value="Unassembled WGS sequence"/>
</dbReference>
<evidence type="ECO:0000313" key="1">
    <source>
        <dbReference type="EMBL" id="MBC5678815.1"/>
    </source>
</evidence>
<sequence length="58" mass="6330">MNFWQNEVVTDAGIALQSRIINGHTLKIVRAVTGAGTVPPVNLRQQTEVTSPKQAIME</sequence>
<organism evidence="1 2">
    <name type="scientific">Anaerostipes hominis</name>
    <name type="common">ex Liu et al. 2021</name>
    <dbReference type="NCBI Taxonomy" id="2763018"/>
    <lineage>
        <taxon>Bacteria</taxon>
        <taxon>Bacillati</taxon>
        <taxon>Bacillota</taxon>
        <taxon>Clostridia</taxon>
        <taxon>Lachnospirales</taxon>
        <taxon>Lachnospiraceae</taxon>
        <taxon>Anaerostipes</taxon>
    </lineage>
</organism>
<comment type="caution">
    <text evidence="1">The sequence shown here is derived from an EMBL/GenBank/DDBJ whole genome shotgun (WGS) entry which is preliminary data.</text>
</comment>
<gene>
    <name evidence="1" type="ORF">H8S22_14910</name>
</gene>
<proteinExistence type="predicted"/>
<name>A0ABR7FUE0_9FIRM</name>
<accession>A0ABR7FUE0</accession>
<protein>
    <submittedName>
        <fullName evidence="1">Uncharacterized protein</fullName>
    </submittedName>
</protein>
<dbReference type="EMBL" id="JACOOS010000022">
    <property type="protein sequence ID" value="MBC5678815.1"/>
    <property type="molecule type" value="Genomic_DNA"/>
</dbReference>